<evidence type="ECO:0000256" key="1">
    <source>
        <dbReference type="ARBA" id="ARBA00005381"/>
    </source>
</evidence>
<evidence type="ECO:0000259" key="3">
    <source>
        <dbReference type="PROSITE" id="PS50125"/>
    </source>
</evidence>
<keyword evidence="2" id="KW-1133">Transmembrane helix</keyword>
<dbReference type="PANTHER" id="PTHR43081">
    <property type="entry name" value="ADENYLATE CYCLASE, TERMINAL-DIFFERENTIATION SPECIFIC-RELATED"/>
    <property type="match status" value="1"/>
</dbReference>
<dbReference type="CDD" id="cd07302">
    <property type="entry name" value="CHD"/>
    <property type="match status" value="1"/>
</dbReference>
<reference evidence="4 5" key="1">
    <citation type="submission" date="2020-07" db="EMBL/GenBank/DDBJ databases">
        <title>Draft whole-genome sequence of Heliobacterium chlorum DSM 3682, type strain.</title>
        <authorList>
            <person name="Kyndt J.A."/>
            <person name="Meyer T.E."/>
            <person name="Imhoff J.F."/>
        </authorList>
    </citation>
    <scope>NUCLEOTIDE SEQUENCE [LARGE SCALE GENOMIC DNA]</scope>
    <source>
        <strain evidence="4 5">DSM 3682</strain>
    </source>
</reference>
<comment type="caution">
    <text evidence="4">The sequence shown here is derived from an EMBL/GenBank/DDBJ whole genome shotgun (WGS) entry which is preliminary data.</text>
</comment>
<keyword evidence="2" id="KW-0472">Membrane</keyword>
<dbReference type="InterPro" id="IPR029787">
    <property type="entry name" value="Nucleotide_cyclase"/>
</dbReference>
<accession>A0ABR7T8C6</accession>
<dbReference type="InterPro" id="IPR001054">
    <property type="entry name" value="A/G_cyclase"/>
</dbReference>
<dbReference type="SUPFAM" id="SSF55073">
    <property type="entry name" value="Nucleotide cyclase"/>
    <property type="match status" value="1"/>
</dbReference>
<feature type="domain" description="Guanylate cyclase" evidence="3">
    <location>
        <begin position="421"/>
        <end position="553"/>
    </location>
</feature>
<evidence type="ECO:0000313" key="5">
    <source>
        <dbReference type="Proteomes" id="UP000617402"/>
    </source>
</evidence>
<dbReference type="InterPro" id="IPR050697">
    <property type="entry name" value="Adenylyl/Guanylyl_Cyclase_3/4"/>
</dbReference>
<organism evidence="4 5">
    <name type="scientific">Heliobacterium chlorum</name>
    <dbReference type="NCBI Taxonomy" id="2698"/>
    <lineage>
        <taxon>Bacteria</taxon>
        <taxon>Bacillati</taxon>
        <taxon>Bacillota</taxon>
        <taxon>Clostridia</taxon>
        <taxon>Eubacteriales</taxon>
        <taxon>Heliobacteriaceae</taxon>
        <taxon>Heliobacterium</taxon>
    </lineage>
</organism>
<dbReference type="Gene3D" id="3.30.70.1230">
    <property type="entry name" value="Nucleotide cyclase"/>
    <property type="match status" value="1"/>
</dbReference>
<dbReference type="EMBL" id="JACVHF010000027">
    <property type="protein sequence ID" value="MBC9786159.1"/>
    <property type="molecule type" value="Genomic_DNA"/>
</dbReference>
<dbReference type="Proteomes" id="UP000617402">
    <property type="component" value="Unassembled WGS sequence"/>
</dbReference>
<sequence length="636" mass="71193">MKTMKAQQHLVALSLILFMAVTMFLGWWTPLESMTYDMWFRIRGSQVPSNDIVIIGIDDESLAKIGRWPWNRTVHAKLLDALSEARAVGFDFTLPASSDPTEDNSFAEAISTHGKVVLAANYTFEKEGNDTFQVLRFPASPLLKAAKGLGFVNFPTESDNIVRRVLPATYERERPFPSFSLAVGMTAQGIPMQQLKISNGHIQAGTMDIPWVNQRSPLINFWGPAETIPTYPYYKVINGIIPKDTFKDKIVFVGPTSPLLSDKFQTPFTRSNMVLQSSHPSSGVELHATALECYLSGRYYAQAPLWLNLLAVILVGTTTYIISINQKRWTGLLSLSGVTLLWIFLTGLLHVHAHLWINLVTPLATGFLTYLAASVFNFITEELERKKVQHLFGRYVSPTVVDQLLSRPEMVHLGGQRVDTTILFSDIRGFTSYSEGRTPEEVVGRLNEYFSRMTQVIFKHGGTLDKFMGDGIMAVFGAPIADPDHALHALEAAKEMCSTLEEMNQGWRERGEPLFNLGVGLNSGPVLAGNIGSEERMEYTVIGEDVNLSSRLESLNKQYKSRIILSERTLQYLTESATRTGQLPVRVDKGDMINVQQTSTQQELLQYFQLEEMGEVSVRGMVQPVKIYTLPAYNDN</sequence>
<dbReference type="PANTHER" id="PTHR43081:SF1">
    <property type="entry name" value="ADENYLATE CYCLASE, TERMINAL-DIFFERENTIATION SPECIFIC"/>
    <property type="match status" value="1"/>
</dbReference>
<protein>
    <submittedName>
        <fullName evidence="4">Adenylate/guanylate cyclase domain-containing protein</fullName>
    </submittedName>
</protein>
<feature type="transmembrane region" description="Helical" evidence="2">
    <location>
        <begin position="355"/>
        <end position="379"/>
    </location>
</feature>
<keyword evidence="2" id="KW-0812">Transmembrane</keyword>
<comment type="similarity">
    <text evidence="1">Belongs to the adenylyl cyclase class-3 family.</text>
</comment>
<evidence type="ECO:0000256" key="2">
    <source>
        <dbReference type="SAM" id="Phobius"/>
    </source>
</evidence>
<dbReference type="Pfam" id="PF00211">
    <property type="entry name" value="Guanylate_cyc"/>
    <property type="match status" value="1"/>
</dbReference>
<dbReference type="InterPro" id="IPR007890">
    <property type="entry name" value="CHASE2"/>
</dbReference>
<feature type="transmembrane region" description="Helical" evidence="2">
    <location>
        <begin position="303"/>
        <end position="322"/>
    </location>
</feature>
<dbReference type="SMART" id="SM00044">
    <property type="entry name" value="CYCc"/>
    <property type="match status" value="1"/>
</dbReference>
<dbReference type="Pfam" id="PF05226">
    <property type="entry name" value="CHASE2"/>
    <property type="match status" value="1"/>
</dbReference>
<gene>
    <name evidence="4" type="ORF">H1S01_16970</name>
</gene>
<proteinExistence type="inferred from homology"/>
<evidence type="ECO:0000313" key="4">
    <source>
        <dbReference type="EMBL" id="MBC9786159.1"/>
    </source>
</evidence>
<feature type="transmembrane region" description="Helical" evidence="2">
    <location>
        <begin position="329"/>
        <end position="349"/>
    </location>
</feature>
<dbReference type="SMART" id="SM01080">
    <property type="entry name" value="CHASE2"/>
    <property type="match status" value="1"/>
</dbReference>
<dbReference type="PROSITE" id="PS50125">
    <property type="entry name" value="GUANYLATE_CYCLASE_2"/>
    <property type="match status" value="1"/>
</dbReference>
<keyword evidence="5" id="KW-1185">Reference proteome</keyword>
<name>A0ABR7T8C6_HELCL</name>